<dbReference type="GO" id="GO:0016787">
    <property type="term" value="F:hydrolase activity"/>
    <property type="evidence" value="ECO:0007669"/>
    <property type="project" value="UniProtKB-KW"/>
</dbReference>
<evidence type="ECO:0000313" key="2">
    <source>
        <dbReference type="EMBL" id="RIX48731.1"/>
    </source>
</evidence>
<name>A0A3A1UP94_9BACL</name>
<dbReference type="PANTHER" id="PTHR43283">
    <property type="entry name" value="BETA-LACTAMASE-RELATED"/>
    <property type="match status" value="1"/>
</dbReference>
<dbReference type="InterPro" id="IPR050789">
    <property type="entry name" value="Diverse_Enzym_Activities"/>
</dbReference>
<proteinExistence type="predicted"/>
<gene>
    <name evidence="2" type="ORF">D3P08_23840</name>
</gene>
<dbReference type="RefSeq" id="WP_119602633.1">
    <property type="nucleotide sequence ID" value="NZ_QXQA01000020.1"/>
</dbReference>
<protein>
    <submittedName>
        <fullName evidence="2">Class A beta-lactamase-related serine hydrolase</fullName>
    </submittedName>
</protein>
<accession>A0A3A1UP94</accession>
<dbReference type="InterPro" id="IPR001466">
    <property type="entry name" value="Beta-lactam-related"/>
</dbReference>
<organism evidence="2 3">
    <name type="scientific">Paenibacillus nanensis</name>
    <dbReference type="NCBI Taxonomy" id="393251"/>
    <lineage>
        <taxon>Bacteria</taxon>
        <taxon>Bacillati</taxon>
        <taxon>Bacillota</taxon>
        <taxon>Bacilli</taxon>
        <taxon>Bacillales</taxon>
        <taxon>Paenibacillaceae</taxon>
        <taxon>Paenibacillus</taxon>
    </lineage>
</organism>
<dbReference type="AlphaFoldDB" id="A0A3A1UP94"/>
<dbReference type="InterPro" id="IPR012338">
    <property type="entry name" value="Beta-lactam/transpept-like"/>
</dbReference>
<feature type="domain" description="Beta-lactamase-related" evidence="1">
    <location>
        <begin position="64"/>
        <end position="345"/>
    </location>
</feature>
<evidence type="ECO:0000313" key="3">
    <source>
        <dbReference type="Proteomes" id="UP000266482"/>
    </source>
</evidence>
<dbReference type="Proteomes" id="UP000266482">
    <property type="component" value="Unassembled WGS sequence"/>
</dbReference>
<dbReference type="Pfam" id="PF00144">
    <property type="entry name" value="Beta-lactamase"/>
    <property type="match status" value="1"/>
</dbReference>
<reference evidence="2 3" key="1">
    <citation type="submission" date="2018-09" db="EMBL/GenBank/DDBJ databases">
        <title>Paenibacillus aracenensis nov. sp. isolated from a cave in southern Spain.</title>
        <authorList>
            <person name="Jurado V."/>
            <person name="Gutierrez-Patricio S."/>
            <person name="Gonzalez-Pimentel J.L."/>
            <person name="Miller A.Z."/>
            <person name="Laiz L."/>
            <person name="Saiz-Jimenez C."/>
        </authorList>
    </citation>
    <scope>NUCLEOTIDE SEQUENCE [LARGE SCALE GENOMIC DNA]</scope>
    <source>
        <strain evidence="2 3">DSM 22867</strain>
    </source>
</reference>
<comment type="caution">
    <text evidence="2">The sequence shown here is derived from an EMBL/GenBank/DDBJ whole genome shotgun (WGS) entry which is preliminary data.</text>
</comment>
<sequence length="373" mass="41575">MTVPQLSADVTAMITRRFDALFEKCSRGKRGGVPRGQAADLQGRIFSRKLGIDYRYAASPAPRPYHIASIGKMFTAVLIGQLLEKASLEWGARIAEYFNSGELNGLFVHKGRDYAGDVTVRHLLSHTSGVADYFGGRVHSGIPFGRLILEQPDRHWAPRELLDFSREQQHAVAPPGTRFHYSDTGYILLGLLVERITGGTFEHDLHRSILDPLGMRDTYMLYRSEPSSGTAEPLAPIWFNGSEISGFRSLSCDWAGGGLVSTTDDLLRFGRALREGKLLQASTLQTMDNAEHRFRPGLHYGLGMMEVRFEQFFFLLRGLPRLKGHIGVLATHLFWDPETDTHIVLNFGSEGAMVQSFKTLIPIVSELRKAAQA</sequence>
<evidence type="ECO:0000259" key="1">
    <source>
        <dbReference type="Pfam" id="PF00144"/>
    </source>
</evidence>
<dbReference type="SUPFAM" id="SSF56601">
    <property type="entry name" value="beta-lactamase/transpeptidase-like"/>
    <property type="match status" value="1"/>
</dbReference>
<keyword evidence="2" id="KW-0378">Hydrolase</keyword>
<keyword evidence="3" id="KW-1185">Reference proteome</keyword>
<dbReference type="EMBL" id="QXQA01000020">
    <property type="protein sequence ID" value="RIX48731.1"/>
    <property type="molecule type" value="Genomic_DNA"/>
</dbReference>
<dbReference type="Gene3D" id="3.40.710.10">
    <property type="entry name" value="DD-peptidase/beta-lactamase superfamily"/>
    <property type="match status" value="1"/>
</dbReference>
<dbReference type="OrthoDB" id="9803467at2"/>